<evidence type="ECO:0000256" key="1">
    <source>
        <dbReference type="SAM" id="Phobius"/>
    </source>
</evidence>
<keyword evidence="1" id="KW-0812">Transmembrane</keyword>
<keyword evidence="3" id="KW-1185">Reference proteome</keyword>
<dbReference type="AlphaFoldDB" id="A0A1A9UMW2"/>
<reference evidence="2" key="1">
    <citation type="submission" date="2020-05" db="UniProtKB">
        <authorList>
            <consortium name="EnsemblMetazoa"/>
        </authorList>
    </citation>
    <scope>IDENTIFICATION</scope>
    <source>
        <strain evidence="2">TTRI</strain>
    </source>
</reference>
<sequence>MCQSAVRNFNLHNIWVNRKALATQADYAKSQPIKILLHTLQKNWKEDKITKLILVRSELKTDKNRRIHILAEDDTFVAGAVQIIEMRKDLRTDKETRSQKLNALHKIRDTVPILQFIHQQQFLNNNAYIGILYPYQFAYSDSMNLIGLKTILEMLTTCRFLYVNSENGIVPMGAAIAIYGVLGFLLKSRVGVKFYCKHQGFYRINIPDIPHHKYHRPELSAMQVIKWSKPIKKILYVQWNDHLQYAIEKEKINK</sequence>
<name>A0A1A9UMW2_GLOAU</name>
<protein>
    <submittedName>
        <fullName evidence="2">Uncharacterized protein</fullName>
    </submittedName>
</protein>
<keyword evidence="1" id="KW-1133">Transmembrane helix</keyword>
<organism evidence="2 3">
    <name type="scientific">Glossina austeni</name>
    <name type="common">Savannah tsetse fly</name>
    <dbReference type="NCBI Taxonomy" id="7395"/>
    <lineage>
        <taxon>Eukaryota</taxon>
        <taxon>Metazoa</taxon>
        <taxon>Ecdysozoa</taxon>
        <taxon>Arthropoda</taxon>
        <taxon>Hexapoda</taxon>
        <taxon>Insecta</taxon>
        <taxon>Pterygota</taxon>
        <taxon>Neoptera</taxon>
        <taxon>Endopterygota</taxon>
        <taxon>Diptera</taxon>
        <taxon>Brachycera</taxon>
        <taxon>Muscomorpha</taxon>
        <taxon>Hippoboscoidea</taxon>
        <taxon>Glossinidae</taxon>
        <taxon>Glossina</taxon>
    </lineage>
</organism>
<evidence type="ECO:0000313" key="2">
    <source>
        <dbReference type="EnsemblMetazoa" id="GAUT009809-PA"/>
    </source>
</evidence>
<dbReference type="EnsemblMetazoa" id="GAUT009809-RA">
    <property type="protein sequence ID" value="GAUT009809-PA"/>
    <property type="gene ID" value="GAUT009809"/>
</dbReference>
<feature type="transmembrane region" description="Helical" evidence="1">
    <location>
        <begin position="168"/>
        <end position="186"/>
    </location>
</feature>
<evidence type="ECO:0000313" key="3">
    <source>
        <dbReference type="Proteomes" id="UP000078200"/>
    </source>
</evidence>
<accession>A0A1A9UMW2</accession>
<dbReference type="Proteomes" id="UP000078200">
    <property type="component" value="Unassembled WGS sequence"/>
</dbReference>
<proteinExistence type="predicted"/>
<keyword evidence="1" id="KW-0472">Membrane</keyword>
<dbReference type="VEuPathDB" id="VectorBase:GAUT009809"/>